<evidence type="ECO:0000313" key="2">
    <source>
        <dbReference type="EMBL" id="SOQ57610.1"/>
    </source>
</evidence>
<name>A0A2H1WX22_SPOFR</name>
<sequence>MIGESQTHPQQRSIAHQWWKSSLMKNRDESLFKPTRKSECRKKYICYLSDSTSILKASSSVHTAHRVPRVSQRATRPPQMEPSRLSMENTLMDGQL</sequence>
<organism evidence="2">
    <name type="scientific">Spodoptera frugiperda</name>
    <name type="common">Fall armyworm</name>
    <dbReference type="NCBI Taxonomy" id="7108"/>
    <lineage>
        <taxon>Eukaryota</taxon>
        <taxon>Metazoa</taxon>
        <taxon>Ecdysozoa</taxon>
        <taxon>Arthropoda</taxon>
        <taxon>Hexapoda</taxon>
        <taxon>Insecta</taxon>
        <taxon>Pterygota</taxon>
        <taxon>Neoptera</taxon>
        <taxon>Endopterygota</taxon>
        <taxon>Lepidoptera</taxon>
        <taxon>Glossata</taxon>
        <taxon>Ditrysia</taxon>
        <taxon>Noctuoidea</taxon>
        <taxon>Noctuidae</taxon>
        <taxon>Amphipyrinae</taxon>
        <taxon>Spodoptera</taxon>
    </lineage>
</organism>
<accession>A0A2H1WX22</accession>
<dbReference type="AlphaFoldDB" id="A0A2H1WX22"/>
<feature type="region of interest" description="Disordered" evidence="1">
    <location>
        <begin position="64"/>
        <end position="96"/>
    </location>
</feature>
<reference evidence="2" key="1">
    <citation type="submission" date="2016-07" db="EMBL/GenBank/DDBJ databases">
        <authorList>
            <person name="Bretaudeau A."/>
        </authorList>
    </citation>
    <scope>NUCLEOTIDE SEQUENCE</scope>
    <source>
        <strain evidence="2">Rice</strain>
        <tissue evidence="2">Whole body</tissue>
    </source>
</reference>
<evidence type="ECO:0000256" key="1">
    <source>
        <dbReference type="SAM" id="MobiDB-lite"/>
    </source>
</evidence>
<gene>
    <name evidence="2" type="ORF">SFRICE_024897</name>
</gene>
<proteinExistence type="predicted"/>
<dbReference type="EMBL" id="ODYU01011701">
    <property type="protein sequence ID" value="SOQ57610.1"/>
    <property type="molecule type" value="Genomic_DNA"/>
</dbReference>
<protein>
    <submittedName>
        <fullName evidence="2">SFRICE_024897</fullName>
    </submittedName>
</protein>